<feature type="compositionally biased region" description="Acidic residues" evidence="2">
    <location>
        <begin position="915"/>
        <end position="924"/>
    </location>
</feature>
<comment type="caution">
    <text evidence="3">The sequence shown here is derived from an EMBL/GenBank/DDBJ whole genome shotgun (WGS) entry which is preliminary data.</text>
</comment>
<reference evidence="3" key="1">
    <citation type="submission" date="2023-03" db="EMBL/GenBank/DDBJ databases">
        <title>Massive genome expansion in bonnet fungi (Mycena s.s.) driven by repeated elements and novel gene families across ecological guilds.</title>
        <authorList>
            <consortium name="Lawrence Berkeley National Laboratory"/>
            <person name="Harder C.B."/>
            <person name="Miyauchi S."/>
            <person name="Viragh M."/>
            <person name="Kuo A."/>
            <person name="Thoen E."/>
            <person name="Andreopoulos B."/>
            <person name="Lu D."/>
            <person name="Skrede I."/>
            <person name="Drula E."/>
            <person name="Henrissat B."/>
            <person name="Morin E."/>
            <person name="Kohler A."/>
            <person name="Barry K."/>
            <person name="LaButti K."/>
            <person name="Morin E."/>
            <person name="Salamov A."/>
            <person name="Lipzen A."/>
            <person name="Mereny Z."/>
            <person name="Hegedus B."/>
            <person name="Baldrian P."/>
            <person name="Stursova M."/>
            <person name="Weitz H."/>
            <person name="Taylor A."/>
            <person name="Grigoriev I.V."/>
            <person name="Nagy L.G."/>
            <person name="Martin F."/>
            <person name="Kauserud H."/>
        </authorList>
    </citation>
    <scope>NUCLEOTIDE SEQUENCE</scope>
    <source>
        <strain evidence="3">CBHHK002</strain>
    </source>
</reference>
<dbReference type="SMART" id="SM00248">
    <property type="entry name" value="ANK"/>
    <property type="match status" value="4"/>
</dbReference>
<dbReference type="Pfam" id="PF12796">
    <property type="entry name" value="Ank_2"/>
    <property type="match status" value="1"/>
</dbReference>
<dbReference type="SUPFAM" id="SSF48403">
    <property type="entry name" value="Ankyrin repeat"/>
    <property type="match status" value="1"/>
</dbReference>
<dbReference type="PROSITE" id="PS50088">
    <property type="entry name" value="ANK_REPEAT"/>
    <property type="match status" value="2"/>
</dbReference>
<accession>A0AAD6ZHS4</accession>
<sequence>MSKEKDAEKVLGVNNLSSGGKMTAGITGKPRLKPKPSPPGWLGLGFEESETKARGFQAQAGASKPKPGLPSQVKLSLPMQSELPSAKGTGHKACLYNTSNFKISESRPLGSTSATPRVTETLQISRIGISCPNPVKITVSVKTLSTKQVEAGPEEGEASKDASASIHISPPWQVIHPYDTISALTSNARVLDSHKSLVVVFKKMVFKRTLFRKTKKFPFERLLGYCSQNSIPTVYELYEKEGVVITAEMQTEIQTNAVQVESVDSKDSVISNLSSALSIVQQVGKMIESFPFIEPIGAILSEFVKVYKEVNDNHAKRDALMEKYAGLAREIGEAFLRLKERDYLSQASRLAWDLKRYMELLKGVRSMILVFDDRGASLRFIQRGELGAQMDKFDKDLESFGTRFRTNRLVDIEIEQSKAARYPKNLPLWKNETSADIKSYVSEQFSSNGRLKEWASKDRVNKIVKKSAGMFRLAFCMLQQLQECDLDGDFDEILDVLPNDLHGIYARSLRSVDSQYSPHIRKLLRWLLFSERPPTVAQLRDALAFDFPNPESYVFDRHRSPKPGAFEKWLAGLISITPPSSVKKDRTNGSTDDSPGDDCTRTTGVIALWMFCVGEGAAHSIADEAHCLLAQTCISYLLHFADHDPATPRLFEYAAEFGLVHLVRCQSGERSSMLAFSLKLLEDGSPHYLVFKDEWRRVHRLPSTITRPSFTWVPIWGPEKSGEGCPWIGEQRIHACSKKGPHKMVELLIYHGANPKGVRALCAALQGGHEQIVQLLINADSDVNKQCRHGAVLAHAVAKNSVSLTRMLLVRGAKPEPKKTRSTLYIALMRENEEIIRLLMEAKADVNGFAEDRISKISVLARAVKNNSLSQTKMLLEAGAKVDLEVLALARLGDSAVRQLLYEESGEGRKKVDLDESDESDDSMPELRSIVVSDLSSLTSDSFYSSSPSDDFEE</sequence>
<dbReference type="PANTHER" id="PTHR10039">
    <property type="entry name" value="AMELOGENIN"/>
    <property type="match status" value="1"/>
</dbReference>
<dbReference type="InterPro" id="IPR036770">
    <property type="entry name" value="Ankyrin_rpt-contain_sf"/>
</dbReference>
<keyword evidence="4" id="KW-1185">Reference proteome</keyword>
<organism evidence="3 4">
    <name type="scientific">Mycena albidolilacea</name>
    <dbReference type="NCBI Taxonomy" id="1033008"/>
    <lineage>
        <taxon>Eukaryota</taxon>
        <taxon>Fungi</taxon>
        <taxon>Dikarya</taxon>
        <taxon>Basidiomycota</taxon>
        <taxon>Agaricomycotina</taxon>
        <taxon>Agaricomycetes</taxon>
        <taxon>Agaricomycetidae</taxon>
        <taxon>Agaricales</taxon>
        <taxon>Marasmiineae</taxon>
        <taxon>Mycenaceae</taxon>
        <taxon>Mycena</taxon>
    </lineage>
</organism>
<feature type="repeat" description="ANK" evidence="1">
    <location>
        <begin position="756"/>
        <end position="788"/>
    </location>
</feature>
<evidence type="ECO:0000313" key="4">
    <source>
        <dbReference type="Proteomes" id="UP001218218"/>
    </source>
</evidence>
<evidence type="ECO:0000313" key="3">
    <source>
        <dbReference type="EMBL" id="KAJ7323524.1"/>
    </source>
</evidence>
<dbReference type="EMBL" id="JARIHO010000046">
    <property type="protein sequence ID" value="KAJ7323524.1"/>
    <property type="molecule type" value="Genomic_DNA"/>
</dbReference>
<dbReference type="InterPro" id="IPR002110">
    <property type="entry name" value="Ankyrin_rpt"/>
</dbReference>
<proteinExistence type="predicted"/>
<evidence type="ECO:0000256" key="2">
    <source>
        <dbReference type="SAM" id="MobiDB-lite"/>
    </source>
</evidence>
<protein>
    <submittedName>
        <fullName evidence="3">Uncharacterized protein</fullName>
    </submittedName>
</protein>
<evidence type="ECO:0000256" key="1">
    <source>
        <dbReference type="PROSITE-ProRule" id="PRU00023"/>
    </source>
</evidence>
<feature type="region of interest" description="Disordered" evidence="2">
    <location>
        <begin position="1"/>
        <end position="70"/>
    </location>
</feature>
<name>A0AAD6ZHS4_9AGAR</name>
<keyword evidence="1" id="KW-0040">ANK repeat</keyword>
<feature type="repeat" description="ANK" evidence="1">
    <location>
        <begin position="819"/>
        <end position="851"/>
    </location>
</feature>
<dbReference type="AlphaFoldDB" id="A0AAD6ZHS4"/>
<feature type="region of interest" description="Disordered" evidence="2">
    <location>
        <begin position="906"/>
        <end position="926"/>
    </location>
</feature>
<dbReference type="Proteomes" id="UP001218218">
    <property type="component" value="Unassembled WGS sequence"/>
</dbReference>
<dbReference type="Gene3D" id="1.25.40.20">
    <property type="entry name" value="Ankyrin repeat-containing domain"/>
    <property type="match status" value="1"/>
</dbReference>
<gene>
    <name evidence="3" type="ORF">DFH08DRAFT_817554</name>
</gene>